<sequence length="432" mass="46315">MYAVGSVQGPVAFVDTTFSGITVPKQAFILAEGSSATTTGITVGDGLIGLGPSAGSNVRSAVGNPSGDPFLDNVFRQNTSTPNFVTVLLQRVGDDEPTINGQFTISEIVPGMENIQSQPQVPVTVVTNQETPNQHWSTLIDAVYGPDGHLVPITSTVPGTPSGKFVVAYDTGFTFPQVPRQLSDAIYGRVQGAEYDQQDGFWIIPCEQELNVTFTIGGNNFTINPLDTSVPSSAVGGKDPNQCIGAFQPLDFDSGNTIDGIMGMAFIRNVYMLINFGDFVDGNPSNQKDPYMQFISTTTASTAHKDFVDSRLNGNDITSESQFALLPASQGQTSSAPKETGVPDSSNPFNSQNIHRFLPYIIAGSVIVGLALLGFLFACCCRRRRSRGIQFTNARSYRALQDPSPPGYNLYSMPPSSQQQGYGAYADPYYRG</sequence>
<evidence type="ECO:0000256" key="1">
    <source>
        <dbReference type="ARBA" id="ARBA00007447"/>
    </source>
</evidence>
<evidence type="ECO:0000259" key="3">
    <source>
        <dbReference type="PROSITE" id="PS51767"/>
    </source>
</evidence>
<protein>
    <recommendedName>
        <fullName evidence="3">Peptidase A1 domain-containing protein</fullName>
    </recommendedName>
</protein>
<dbReference type="GO" id="GO:0004190">
    <property type="term" value="F:aspartic-type endopeptidase activity"/>
    <property type="evidence" value="ECO:0007669"/>
    <property type="project" value="InterPro"/>
</dbReference>
<name>A0AAV5ARI7_9AGAM</name>
<dbReference type="InterPro" id="IPR021109">
    <property type="entry name" value="Peptidase_aspartic_dom_sf"/>
</dbReference>
<dbReference type="PANTHER" id="PTHR47966">
    <property type="entry name" value="BETA-SITE APP-CLEAVING ENZYME, ISOFORM A-RELATED"/>
    <property type="match status" value="1"/>
</dbReference>
<dbReference type="Gene3D" id="2.40.70.10">
    <property type="entry name" value="Acid Proteases"/>
    <property type="match status" value="2"/>
</dbReference>
<organism evidence="4 5">
    <name type="scientific">Clathrus columnatus</name>
    <dbReference type="NCBI Taxonomy" id="1419009"/>
    <lineage>
        <taxon>Eukaryota</taxon>
        <taxon>Fungi</taxon>
        <taxon>Dikarya</taxon>
        <taxon>Basidiomycota</taxon>
        <taxon>Agaricomycotina</taxon>
        <taxon>Agaricomycetes</taxon>
        <taxon>Phallomycetidae</taxon>
        <taxon>Phallales</taxon>
        <taxon>Clathraceae</taxon>
        <taxon>Clathrus</taxon>
    </lineage>
</organism>
<dbReference type="InterPro" id="IPR033121">
    <property type="entry name" value="PEPTIDASE_A1"/>
</dbReference>
<dbReference type="GO" id="GO:0006508">
    <property type="term" value="P:proteolysis"/>
    <property type="evidence" value="ECO:0007669"/>
    <property type="project" value="InterPro"/>
</dbReference>
<accession>A0AAV5ARI7</accession>
<dbReference type="SUPFAM" id="SSF50630">
    <property type="entry name" value="Acid proteases"/>
    <property type="match status" value="1"/>
</dbReference>
<dbReference type="EMBL" id="BPWL01000011">
    <property type="protein sequence ID" value="GJJ15298.1"/>
    <property type="molecule type" value="Genomic_DNA"/>
</dbReference>
<comment type="caution">
    <text evidence="4">The sequence shown here is derived from an EMBL/GenBank/DDBJ whole genome shotgun (WGS) entry which is preliminary data.</text>
</comment>
<comment type="similarity">
    <text evidence="1">Belongs to the peptidase A1 family.</text>
</comment>
<dbReference type="PANTHER" id="PTHR47966:SF51">
    <property type="entry name" value="BETA-SITE APP-CLEAVING ENZYME, ISOFORM A-RELATED"/>
    <property type="match status" value="1"/>
</dbReference>
<feature type="transmembrane region" description="Helical" evidence="2">
    <location>
        <begin position="357"/>
        <end position="380"/>
    </location>
</feature>
<gene>
    <name evidence="4" type="ORF">Clacol_009574</name>
</gene>
<evidence type="ECO:0000313" key="4">
    <source>
        <dbReference type="EMBL" id="GJJ15298.1"/>
    </source>
</evidence>
<dbReference type="Proteomes" id="UP001050691">
    <property type="component" value="Unassembled WGS sequence"/>
</dbReference>
<keyword evidence="2" id="KW-0472">Membrane</keyword>
<dbReference type="InterPro" id="IPR001461">
    <property type="entry name" value="Aspartic_peptidase_A1"/>
</dbReference>
<evidence type="ECO:0000256" key="2">
    <source>
        <dbReference type="SAM" id="Phobius"/>
    </source>
</evidence>
<reference evidence="4" key="1">
    <citation type="submission" date="2021-10" db="EMBL/GenBank/DDBJ databases">
        <title>De novo Genome Assembly of Clathrus columnatus (Basidiomycota, Fungi) Using Illumina and Nanopore Sequence Data.</title>
        <authorList>
            <person name="Ogiso-Tanaka E."/>
            <person name="Itagaki H."/>
            <person name="Hosoya T."/>
            <person name="Hosaka K."/>
        </authorList>
    </citation>
    <scope>NUCLEOTIDE SEQUENCE</scope>
    <source>
        <strain evidence="4">MO-923</strain>
    </source>
</reference>
<evidence type="ECO:0000313" key="5">
    <source>
        <dbReference type="Proteomes" id="UP001050691"/>
    </source>
</evidence>
<dbReference type="Pfam" id="PF00026">
    <property type="entry name" value="Asp"/>
    <property type="match status" value="1"/>
</dbReference>
<keyword evidence="5" id="KW-1185">Reference proteome</keyword>
<proteinExistence type="inferred from homology"/>
<keyword evidence="2" id="KW-0812">Transmembrane</keyword>
<dbReference type="PROSITE" id="PS51767">
    <property type="entry name" value="PEPTIDASE_A1"/>
    <property type="match status" value="1"/>
</dbReference>
<dbReference type="AlphaFoldDB" id="A0AAV5ARI7"/>
<feature type="domain" description="Peptidase A1" evidence="3">
    <location>
        <begin position="1"/>
        <end position="284"/>
    </location>
</feature>
<keyword evidence="2" id="KW-1133">Transmembrane helix</keyword>